<keyword evidence="2" id="KW-1185">Reference proteome</keyword>
<dbReference type="EMBL" id="QMEY01000024">
    <property type="protein sequence ID" value="RBQ15352.1"/>
    <property type="molecule type" value="Genomic_DNA"/>
</dbReference>
<evidence type="ECO:0008006" key="3">
    <source>
        <dbReference type="Google" id="ProtNLM"/>
    </source>
</evidence>
<evidence type="ECO:0000313" key="1">
    <source>
        <dbReference type="EMBL" id="RBQ15352.1"/>
    </source>
</evidence>
<dbReference type="RefSeq" id="WP_113985401.1">
    <property type="nucleotide sequence ID" value="NZ_QMEY01000024.1"/>
</dbReference>
<comment type="caution">
    <text evidence="1">The sequence shown here is derived from an EMBL/GenBank/DDBJ whole genome shotgun (WGS) entry which is preliminary data.</text>
</comment>
<name>A0A366LQ87_9ACTN</name>
<gene>
    <name evidence="1" type="ORF">DP939_36555</name>
</gene>
<accession>A0A366LQ87</accession>
<organism evidence="1 2">
    <name type="scientific">Spongiactinospora rosea</name>
    <dbReference type="NCBI Taxonomy" id="2248750"/>
    <lineage>
        <taxon>Bacteria</taxon>
        <taxon>Bacillati</taxon>
        <taxon>Actinomycetota</taxon>
        <taxon>Actinomycetes</taxon>
        <taxon>Streptosporangiales</taxon>
        <taxon>Streptosporangiaceae</taxon>
        <taxon>Spongiactinospora</taxon>
    </lineage>
</organism>
<sequence>MHAPTPTRLLSELRTALAIGDQAGIDAVCEAWALRPLTGGRNNLAYGWADSGHETCIKLYKVDERRRADREWAALTLMAENDMDHPGLVGGS</sequence>
<dbReference type="Proteomes" id="UP000253303">
    <property type="component" value="Unassembled WGS sequence"/>
</dbReference>
<evidence type="ECO:0000313" key="2">
    <source>
        <dbReference type="Proteomes" id="UP000253303"/>
    </source>
</evidence>
<proteinExistence type="predicted"/>
<reference evidence="1 2" key="1">
    <citation type="submission" date="2018-06" db="EMBL/GenBank/DDBJ databases">
        <title>Sphaerisporangium craniellae sp. nov., isolated from a marine sponge in the South China Sea.</title>
        <authorList>
            <person name="Li L."/>
        </authorList>
    </citation>
    <scope>NUCLEOTIDE SEQUENCE [LARGE SCALE GENOMIC DNA]</scope>
    <source>
        <strain evidence="1 2">LHW63015</strain>
    </source>
</reference>
<dbReference type="AlphaFoldDB" id="A0A366LQ87"/>
<protein>
    <recommendedName>
        <fullName evidence="3">Aminoglycoside phosphotransferase domain-containing protein</fullName>
    </recommendedName>
</protein>